<evidence type="ECO:0000313" key="2">
    <source>
        <dbReference type="EMBL" id="SCB75065.1"/>
    </source>
</evidence>
<feature type="transmembrane region" description="Helical" evidence="1">
    <location>
        <begin position="54"/>
        <end position="72"/>
    </location>
</feature>
<feature type="transmembrane region" description="Helical" evidence="1">
    <location>
        <begin position="196"/>
        <end position="213"/>
    </location>
</feature>
<gene>
    <name evidence="2" type="ORF">GA0116948_101161</name>
</gene>
<feature type="transmembrane region" description="Helical" evidence="1">
    <location>
        <begin position="21"/>
        <end position="42"/>
    </location>
</feature>
<dbReference type="PROSITE" id="PS51257">
    <property type="entry name" value="PROKAR_LIPOPROTEIN"/>
    <property type="match status" value="1"/>
</dbReference>
<feature type="transmembrane region" description="Helical" evidence="1">
    <location>
        <begin position="225"/>
        <end position="245"/>
    </location>
</feature>
<keyword evidence="1" id="KW-0812">Transmembrane</keyword>
<evidence type="ECO:0000313" key="3">
    <source>
        <dbReference type="Proteomes" id="UP000242818"/>
    </source>
</evidence>
<keyword evidence="1" id="KW-0472">Membrane</keyword>
<reference evidence="2 3" key="1">
    <citation type="submission" date="2016-08" db="EMBL/GenBank/DDBJ databases">
        <authorList>
            <person name="Seilhamer J.J."/>
        </authorList>
    </citation>
    <scope>NUCLEOTIDE SEQUENCE [LARGE SCALE GENOMIC DNA]</scope>
    <source>
        <strain evidence="2 3">A37T2</strain>
    </source>
</reference>
<dbReference type="EMBL" id="FMAR01000001">
    <property type="protein sequence ID" value="SCB75065.1"/>
    <property type="molecule type" value="Genomic_DNA"/>
</dbReference>
<sequence length="247" mass="27789">MYTMKSYQNGPYDPRPFRLHLVSVGLSVMIFSCFCVMLFHLLHYHRLQGLGSHLWLAACGLPLLAWWAWQAAGKRHQGMLYKGMQLSSEGFTLLGIREVYVPFSDIRSLRLTVHGLRVLRHKGRPDILIPRSMESFGHMAVALATWQARHAEGGHKATRGKGSPSLTMSRPARWKVVTLGLASLAGLGVVAWYIHLPLLVLLLLVLLLCAQVMQRSQWGPLCRPLILALLLAWVLLAVMECEHLLPF</sequence>
<evidence type="ECO:0000256" key="1">
    <source>
        <dbReference type="SAM" id="Phobius"/>
    </source>
</evidence>
<proteinExistence type="predicted"/>
<dbReference type="Proteomes" id="UP000242818">
    <property type="component" value="Unassembled WGS sequence"/>
</dbReference>
<accession>A0A1C3YYB0</accession>
<name>A0A1C3YYB0_9BACT</name>
<dbReference type="AlphaFoldDB" id="A0A1C3YYB0"/>
<organism evidence="2 3">
    <name type="scientific">Chitinophaga costaii</name>
    <dbReference type="NCBI Taxonomy" id="1335309"/>
    <lineage>
        <taxon>Bacteria</taxon>
        <taxon>Pseudomonadati</taxon>
        <taxon>Bacteroidota</taxon>
        <taxon>Chitinophagia</taxon>
        <taxon>Chitinophagales</taxon>
        <taxon>Chitinophagaceae</taxon>
        <taxon>Chitinophaga</taxon>
    </lineage>
</organism>
<dbReference type="STRING" id="1335309.GA0116948_101161"/>
<keyword evidence="1" id="KW-1133">Transmembrane helix</keyword>
<protein>
    <submittedName>
        <fullName evidence="2">Uncharacterized protein</fullName>
    </submittedName>
</protein>
<keyword evidence="3" id="KW-1185">Reference proteome</keyword>